<evidence type="ECO:0000313" key="3">
    <source>
        <dbReference type="EMBL" id="MDC8011866.1"/>
    </source>
</evidence>
<dbReference type="InterPro" id="IPR026634">
    <property type="entry name" value="TPST-like"/>
</dbReference>
<sequence>MTIPAHQLDAAIGELKTALAAGHVAPAVQRIVAFLDDGGADAQQWMLGAHEVSRFVQPLAAAHVLERGLVRWPASTDMRYLLGNALRAGGRTREAEQALRAVIAAEPAHADAPVSLAFLLREQGRLSAAAQTIVTLWKRQPRTRDGDYRAVKFLQECHRHADAEELAEPILAAHPRDAELLALLGENALLLGRFGSAQRRLRAAVEIDPQQAAAWLRLAHTHRFAAGDDDDLALLRAAQARGDLADEARVCVEFALGKAYDDLAEREEAVRAWRAANARRRAARPWDAYGWARFVDAQRSAPPLPAVAADPSTTPVFIVGMPRSGTTLVASLLGRNRDVKNRNELNWIAALAANLGATPAPAALASAGALYRAHLVQDDEPARCHVDKNPLNFRHLRLVAAMLPNAKIIHCRRDPLDTALSLWSQHFAHDDMRWAYDFGDIAAYWRGYQALMGHWHETLAVPVFDLDYEAMVADSGATLARLAAFLGIGDAQRDAAAGEAIATASVWQARQAVYASSVGRWRAYEALLPELSLAFG</sequence>
<accession>A0A9X3YIS5</accession>
<keyword evidence="1" id="KW-0808">Transferase</keyword>
<dbReference type="PANTHER" id="PTHR12788:SF10">
    <property type="entry name" value="PROTEIN-TYROSINE SULFOTRANSFERASE"/>
    <property type="match status" value="1"/>
</dbReference>
<dbReference type="Proteomes" id="UP001139971">
    <property type="component" value="Unassembled WGS sequence"/>
</dbReference>
<dbReference type="SUPFAM" id="SSF52540">
    <property type="entry name" value="P-loop containing nucleoside triphosphate hydrolases"/>
    <property type="match status" value="1"/>
</dbReference>
<dbReference type="SMART" id="SM00028">
    <property type="entry name" value="TPR"/>
    <property type="match status" value="2"/>
</dbReference>
<dbReference type="Pfam" id="PF14559">
    <property type="entry name" value="TPR_19"/>
    <property type="match status" value="1"/>
</dbReference>
<dbReference type="PROSITE" id="PS50005">
    <property type="entry name" value="TPR"/>
    <property type="match status" value="1"/>
</dbReference>
<evidence type="ECO:0000313" key="4">
    <source>
        <dbReference type="Proteomes" id="UP001139971"/>
    </source>
</evidence>
<dbReference type="RefSeq" id="WP_263543135.1">
    <property type="nucleotide sequence ID" value="NZ_JAOVZO020000003.1"/>
</dbReference>
<dbReference type="PANTHER" id="PTHR12788">
    <property type="entry name" value="PROTEIN-TYROSINE SULFOTRANSFERASE 2"/>
    <property type="match status" value="1"/>
</dbReference>
<dbReference type="InterPro" id="IPR027417">
    <property type="entry name" value="P-loop_NTPase"/>
</dbReference>
<evidence type="ECO:0000256" key="2">
    <source>
        <dbReference type="PROSITE-ProRule" id="PRU00339"/>
    </source>
</evidence>
<feature type="repeat" description="TPR" evidence="2">
    <location>
        <begin position="178"/>
        <end position="211"/>
    </location>
</feature>
<keyword evidence="4" id="KW-1185">Reference proteome</keyword>
<dbReference type="InterPro" id="IPR019734">
    <property type="entry name" value="TPR_rpt"/>
</dbReference>
<gene>
    <name evidence="3" type="ORF">OD750_004825</name>
</gene>
<name>A0A9X3YIS5_9GAMM</name>
<comment type="caution">
    <text evidence="3">The sequence shown here is derived from an EMBL/GenBank/DDBJ whole genome shotgun (WGS) entry which is preliminary data.</text>
</comment>
<dbReference type="Gene3D" id="1.25.40.10">
    <property type="entry name" value="Tetratricopeptide repeat domain"/>
    <property type="match status" value="2"/>
</dbReference>
<keyword evidence="2" id="KW-0802">TPR repeat</keyword>
<organism evidence="3 4">
    <name type="scientific">Tahibacter soli</name>
    <dbReference type="NCBI Taxonomy" id="2983605"/>
    <lineage>
        <taxon>Bacteria</taxon>
        <taxon>Pseudomonadati</taxon>
        <taxon>Pseudomonadota</taxon>
        <taxon>Gammaproteobacteria</taxon>
        <taxon>Lysobacterales</taxon>
        <taxon>Rhodanobacteraceae</taxon>
        <taxon>Tahibacter</taxon>
    </lineage>
</organism>
<dbReference type="Pfam" id="PF13469">
    <property type="entry name" value="Sulfotransfer_3"/>
    <property type="match status" value="1"/>
</dbReference>
<protein>
    <submittedName>
        <fullName evidence="3">Sulfotransferase</fullName>
    </submittedName>
</protein>
<evidence type="ECO:0000256" key="1">
    <source>
        <dbReference type="ARBA" id="ARBA00022679"/>
    </source>
</evidence>
<dbReference type="EMBL" id="JAOVZO020000003">
    <property type="protein sequence ID" value="MDC8011866.1"/>
    <property type="molecule type" value="Genomic_DNA"/>
</dbReference>
<dbReference type="SUPFAM" id="SSF48452">
    <property type="entry name" value="TPR-like"/>
    <property type="match status" value="1"/>
</dbReference>
<proteinExistence type="predicted"/>
<dbReference type="InterPro" id="IPR011990">
    <property type="entry name" value="TPR-like_helical_dom_sf"/>
</dbReference>
<dbReference type="AlphaFoldDB" id="A0A9X3YIS5"/>
<dbReference type="GO" id="GO:0008476">
    <property type="term" value="F:protein-tyrosine sulfotransferase activity"/>
    <property type="evidence" value="ECO:0007669"/>
    <property type="project" value="InterPro"/>
</dbReference>
<reference evidence="3" key="1">
    <citation type="submission" date="2023-02" db="EMBL/GenBank/DDBJ databases">
        <title>Tahibacter soli sp. nov. isolated from soil.</title>
        <authorList>
            <person name="Baek J.H."/>
            <person name="Lee J.K."/>
            <person name="Choi D.G."/>
            <person name="Jeon C.O."/>
        </authorList>
    </citation>
    <scope>NUCLEOTIDE SEQUENCE</scope>
    <source>
        <strain evidence="3">BL</strain>
    </source>
</reference>
<dbReference type="Gene3D" id="3.40.50.300">
    <property type="entry name" value="P-loop containing nucleotide triphosphate hydrolases"/>
    <property type="match status" value="1"/>
</dbReference>